<dbReference type="CDD" id="cd07377">
    <property type="entry name" value="WHTH_GntR"/>
    <property type="match status" value="1"/>
</dbReference>
<dbReference type="InterPro" id="IPR015424">
    <property type="entry name" value="PyrdxlP-dep_Trfase"/>
</dbReference>
<dbReference type="EMBL" id="JAOSHN010000005">
    <property type="protein sequence ID" value="MCU7379138.1"/>
    <property type="molecule type" value="Genomic_DNA"/>
</dbReference>
<dbReference type="SUPFAM" id="SSF53383">
    <property type="entry name" value="PLP-dependent transferases"/>
    <property type="match status" value="1"/>
</dbReference>
<keyword evidence="3" id="KW-0805">Transcription regulation</keyword>
<dbReference type="Gene3D" id="3.90.1150.10">
    <property type="entry name" value="Aspartate Aminotransferase, domain 1"/>
    <property type="match status" value="1"/>
</dbReference>
<dbReference type="GO" id="GO:0008483">
    <property type="term" value="F:transaminase activity"/>
    <property type="evidence" value="ECO:0007669"/>
    <property type="project" value="UniProtKB-KW"/>
</dbReference>
<organism evidence="7 8">
    <name type="scientific">Hominibacterium faecale</name>
    <dbReference type="NCBI Taxonomy" id="2839743"/>
    <lineage>
        <taxon>Bacteria</taxon>
        <taxon>Bacillati</taxon>
        <taxon>Bacillota</taxon>
        <taxon>Clostridia</taxon>
        <taxon>Peptostreptococcales</taxon>
        <taxon>Anaerovoracaceae</taxon>
        <taxon>Hominibacterium</taxon>
    </lineage>
</organism>
<dbReference type="PANTHER" id="PTHR46577">
    <property type="entry name" value="HTH-TYPE TRANSCRIPTIONAL REGULATORY PROTEIN GABR"/>
    <property type="match status" value="1"/>
</dbReference>
<comment type="caution">
    <text evidence="7">The sequence shown here is derived from an EMBL/GenBank/DDBJ whole genome shotgun (WGS) entry which is preliminary data.</text>
</comment>
<dbReference type="Pfam" id="PF00392">
    <property type="entry name" value="GntR"/>
    <property type="match status" value="1"/>
</dbReference>
<dbReference type="InterPro" id="IPR051446">
    <property type="entry name" value="HTH_trans_reg/aminotransferase"/>
</dbReference>
<dbReference type="Gene3D" id="1.10.10.10">
    <property type="entry name" value="Winged helix-like DNA-binding domain superfamily/Winged helix DNA-binding domain"/>
    <property type="match status" value="1"/>
</dbReference>
<comment type="similarity">
    <text evidence="1">In the C-terminal section; belongs to the class-I pyridoxal-phosphate-dependent aminotransferase family.</text>
</comment>
<dbReference type="InterPro" id="IPR015421">
    <property type="entry name" value="PyrdxlP-dep_Trfase_major"/>
</dbReference>
<dbReference type="GO" id="GO:0003700">
    <property type="term" value="F:DNA-binding transcription factor activity"/>
    <property type="evidence" value="ECO:0007669"/>
    <property type="project" value="InterPro"/>
</dbReference>
<dbReference type="RefSeq" id="WP_253020046.1">
    <property type="nucleotide sequence ID" value="NZ_JAOSHN010000005.1"/>
</dbReference>
<dbReference type="Gene3D" id="3.40.640.10">
    <property type="entry name" value="Type I PLP-dependent aspartate aminotransferase-like (Major domain)"/>
    <property type="match status" value="1"/>
</dbReference>
<dbReference type="SUPFAM" id="SSF46785">
    <property type="entry name" value="Winged helix' DNA-binding domain"/>
    <property type="match status" value="1"/>
</dbReference>
<name>A0A9J6QSI0_9FIRM</name>
<feature type="domain" description="HTH gntR-type" evidence="6">
    <location>
        <begin position="11"/>
        <end position="79"/>
    </location>
</feature>
<dbReference type="Pfam" id="PF00155">
    <property type="entry name" value="Aminotran_1_2"/>
    <property type="match status" value="1"/>
</dbReference>
<accession>A0A9J6QSI0</accession>
<evidence type="ECO:0000313" key="8">
    <source>
        <dbReference type="Proteomes" id="UP001065549"/>
    </source>
</evidence>
<keyword evidence="4" id="KW-0238">DNA-binding</keyword>
<keyword evidence="7" id="KW-0032">Aminotransferase</keyword>
<evidence type="ECO:0000256" key="1">
    <source>
        <dbReference type="ARBA" id="ARBA00005384"/>
    </source>
</evidence>
<dbReference type="PANTHER" id="PTHR46577:SF2">
    <property type="entry name" value="TRANSCRIPTIONAL REGULATORY PROTEIN"/>
    <property type="match status" value="1"/>
</dbReference>
<evidence type="ECO:0000256" key="5">
    <source>
        <dbReference type="ARBA" id="ARBA00023163"/>
    </source>
</evidence>
<evidence type="ECO:0000259" key="6">
    <source>
        <dbReference type="PROSITE" id="PS50949"/>
    </source>
</evidence>
<keyword evidence="7" id="KW-0808">Transferase</keyword>
<evidence type="ECO:0000256" key="2">
    <source>
        <dbReference type="ARBA" id="ARBA00022898"/>
    </source>
</evidence>
<keyword evidence="5" id="KW-0804">Transcription</keyword>
<sequence>MNLIVDKKLKTPVYLQIVSQIKRKIISGDLASGYALPSERNLADNLGIHRNTVVRAYTELKADGLITSYQGVGYRVQYRTQEDQKQKKSVNWPSQVKEEYLKLESAFDDLFIKAQTESKISFAAGMAAGEVYGQDEVADCLAKIMASGNRPSYFYTPYQGDLELRREIAAFMRTKGVLTNPGQIQIFSENNQALDFLVTLLLLPGDKIFTEESTSPDVYRAIELAGGEIVPVPMDEEGMICDCLEPLIELHRPRFIYINCSYHNPTGIVLSMERRKKLLELSYQYRIPIVEEDEASELYFEGNKMPSLKSMDPGENVIYMYSFSLTLVPGVGVSFMIAPKEVVKSLSNLVSVRLVTLDWTPQHLACQYLKDGTFAEKLEDFRQIYKRKRDLMCACLDQAKKTVSLSYEKPKGGVYLWVKLPANLDVALLTKEAERMGVSFIPGGIFFPGKAPEGNYIRLNYSYPTEEQIKKGMELLIQSMQKIQKNSGSQPSML</sequence>
<evidence type="ECO:0000256" key="4">
    <source>
        <dbReference type="ARBA" id="ARBA00023125"/>
    </source>
</evidence>
<keyword evidence="2" id="KW-0663">Pyridoxal phosphate</keyword>
<dbReference type="CDD" id="cd00609">
    <property type="entry name" value="AAT_like"/>
    <property type="match status" value="1"/>
</dbReference>
<dbReference type="InterPro" id="IPR015422">
    <property type="entry name" value="PyrdxlP-dep_Trfase_small"/>
</dbReference>
<dbReference type="PRINTS" id="PR00035">
    <property type="entry name" value="HTHGNTR"/>
</dbReference>
<evidence type="ECO:0000313" key="7">
    <source>
        <dbReference type="EMBL" id="MCU7379138.1"/>
    </source>
</evidence>
<dbReference type="InterPro" id="IPR036390">
    <property type="entry name" value="WH_DNA-bd_sf"/>
</dbReference>
<dbReference type="InterPro" id="IPR004839">
    <property type="entry name" value="Aminotransferase_I/II_large"/>
</dbReference>
<dbReference type="InterPro" id="IPR000524">
    <property type="entry name" value="Tscrpt_reg_HTH_GntR"/>
</dbReference>
<dbReference type="Proteomes" id="UP001065549">
    <property type="component" value="Unassembled WGS sequence"/>
</dbReference>
<dbReference type="GO" id="GO:0003677">
    <property type="term" value="F:DNA binding"/>
    <property type="evidence" value="ECO:0007669"/>
    <property type="project" value="UniProtKB-KW"/>
</dbReference>
<dbReference type="SMART" id="SM00345">
    <property type="entry name" value="HTH_GNTR"/>
    <property type="match status" value="1"/>
</dbReference>
<evidence type="ECO:0000256" key="3">
    <source>
        <dbReference type="ARBA" id="ARBA00023015"/>
    </source>
</evidence>
<gene>
    <name evidence="7" type="ORF">OBO34_12355</name>
</gene>
<keyword evidence="8" id="KW-1185">Reference proteome</keyword>
<proteinExistence type="inferred from homology"/>
<dbReference type="AlphaFoldDB" id="A0A9J6QSI0"/>
<dbReference type="GO" id="GO:0030170">
    <property type="term" value="F:pyridoxal phosphate binding"/>
    <property type="evidence" value="ECO:0007669"/>
    <property type="project" value="InterPro"/>
</dbReference>
<dbReference type="InterPro" id="IPR036388">
    <property type="entry name" value="WH-like_DNA-bd_sf"/>
</dbReference>
<dbReference type="PROSITE" id="PS50949">
    <property type="entry name" value="HTH_GNTR"/>
    <property type="match status" value="1"/>
</dbReference>
<reference evidence="7" key="1">
    <citation type="submission" date="2022-09" db="EMBL/GenBank/DDBJ databases">
        <title>Culturomic study of gut microbiota in children with autism spectrum disorder.</title>
        <authorList>
            <person name="Efimov B.A."/>
            <person name="Chaplin A.V."/>
            <person name="Sokolova S.R."/>
            <person name="Pikina A.P."/>
            <person name="Korzhanova M."/>
            <person name="Belova V."/>
            <person name="Korostin D."/>
        </authorList>
    </citation>
    <scope>NUCLEOTIDE SEQUENCE</scope>
    <source>
        <strain evidence="7">ASD5510</strain>
    </source>
</reference>
<protein>
    <submittedName>
        <fullName evidence="7">PLP-dependent aminotransferase family protein</fullName>
    </submittedName>
</protein>